<evidence type="ECO:0000313" key="1">
    <source>
        <dbReference type="EMBL" id="MBW7570282.1"/>
    </source>
</evidence>
<dbReference type="EMBL" id="JAGFNY010000013">
    <property type="protein sequence ID" value="MBW7570282.1"/>
    <property type="molecule type" value="Genomic_DNA"/>
</dbReference>
<protein>
    <submittedName>
        <fullName evidence="1">Uncharacterized protein</fullName>
    </submittedName>
</protein>
<name>A0ABS7DG57_9GAMM</name>
<organism evidence="1 2">
    <name type="scientific">Succinivibrio faecicola</name>
    <dbReference type="NCBI Taxonomy" id="2820300"/>
    <lineage>
        <taxon>Bacteria</taxon>
        <taxon>Pseudomonadati</taxon>
        <taxon>Pseudomonadota</taxon>
        <taxon>Gammaproteobacteria</taxon>
        <taxon>Aeromonadales</taxon>
        <taxon>Succinivibrionaceae</taxon>
        <taxon>Succinivibrio</taxon>
    </lineage>
</organism>
<evidence type="ECO:0000313" key="2">
    <source>
        <dbReference type="Proteomes" id="UP000731465"/>
    </source>
</evidence>
<keyword evidence="2" id="KW-1185">Reference proteome</keyword>
<accession>A0ABS7DG57</accession>
<dbReference type="Proteomes" id="UP000731465">
    <property type="component" value="Unassembled WGS sequence"/>
</dbReference>
<reference evidence="1 2" key="1">
    <citation type="submission" date="2021-03" db="EMBL/GenBank/DDBJ databases">
        <title>Succinivibrio sp. nov. isolated from feces of cow.</title>
        <authorList>
            <person name="Choi J.-Y."/>
        </authorList>
    </citation>
    <scope>NUCLEOTIDE SEQUENCE [LARGE SCALE GENOMIC DNA]</scope>
    <source>
        <strain evidence="1 2">AGMB01872</strain>
    </source>
</reference>
<gene>
    <name evidence="1" type="ORF">J5V48_05165</name>
</gene>
<proteinExistence type="predicted"/>
<sequence>MEKDVLIEEVSATAAFIAYRTPLNTKSEDLIECSEIRENLLITSPQYIDKQNILNRLKFLKEKYLKLPILSYYLDDSENA</sequence>
<comment type="caution">
    <text evidence="1">The sequence shown here is derived from an EMBL/GenBank/DDBJ whole genome shotgun (WGS) entry which is preliminary data.</text>
</comment>
<dbReference type="RefSeq" id="WP_219937503.1">
    <property type="nucleotide sequence ID" value="NZ_JAGFNY010000013.1"/>
</dbReference>